<dbReference type="CDD" id="cd00253">
    <property type="entry name" value="PL_Passenger_AT"/>
    <property type="match status" value="1"/>
</dbReference>
<dbReference type="InterPro" id="IPR043990">
    <property type="entry name" value="AC_1"/>
</dbReference>
<name>A0A1Y0ERS7_9BURK</name>
<organism evidence="4 5">
    <name type="scientific">Comamonas serinivorans</name>
    <dbReference type="NCBI Taxonomy" id="1082851"/>
    <lineage>
        <taxon>Bacteria</taxon>
        <taxon>Pseudomonadati</taxon>
        <taxon>Pseudomonadota</taxon>
        <taxon>Betaproteobacteria</taxon>
        <taxon>Burkholderiales</taxon>
        <taxon>Comamonadaceae</taxon>
        <taxon>Comamonas</taxon>
    </lineage>
</organism>
<keyword evidence="1" id="KW-0732">Signal</keyword>
<feature type="chain" id="PRO_5013118523" description="IPTL-CTERM protein sorting domain-containing protein" evidence="1">
    <location>
        <begin position="35"/>
        <end position="577"/>
    </location>
</feature>
<dbReference type="InterPro" id="IPR026442">
    <property type="entry name" value="IPTL_CTERM"/>
</dbReference>
<feature type="domain" description="IPTL-CTERM protein sorting" evidence="2">
    <location>
        <begin position="550"/>
        <end position="575"/>
    </location>
</feature>
<evidence type="ECO:0000259" key="3">
    <source>
        <dbReference type="Pfam" id="PF18883"/>
    </source>
</evidence>
<dbReference type="PANTHER" id="PTHR12338:SF5">
    <property type="entry name" value="ANTIGEN 43-RELATED"/>
    <property type="match status" value="1"/>
</dbReference>
<keyword evidence="5" id="KW-1185">Reference proteome</keyword>
<dbReference type="InterPro" id="IPR006315">
    <property type="entry name" value="OM_autotransptr_brl_dom"/>
</dbReference>
<feature type="domain" description="Autochaperone" evidence="3">
    <location>
        <begin position="420"/>
        <end position="529"/>
    </location>
</feature>
<dbReference type="SUPFAM" id="SSF51126">
    <property type="entry name" value="Pectin lyase-like"/>
    <property type="match status" value="1"/>
</dbReference>
<dbReference type="InterPro" id="IPR050909">
    <property type="entry name" value="Bact_Autotransporter_VF"/>
</dbReference>
<feature type="signal peptide" evidence="1">
    <location>
        <begin position="1"/>
        <end position="34"/>
    </location>
</feature>
<dbReference type="NCBIfam" id="TIGR01414">
    <property type="entry name" value="autotrans_barl"/>
    <property type="match status" value="1"/>
</dbReference>
<dbReference type="Pfam" id="PF18883">
    <property type="entry name" value="AC_1"/>
    <property type="match status" value="1"/>
</dbReference>
<evidence type="ECO:0000313" key="4">
    <source>
        <dbReference type="EMBL" id="ARU06357.1"/>
    </source>
</evidence>
<reference evidence="4 5" key="1">
    <citation type="submission" date="2017-05" db="EMBL/GenBank/DDBJ databases">
        <authorList>
            <person name="Song R."/>
            <person name="Chenine A.L."/>
            <person name="Ruprecht R.M."/>
        </authorList>
    </citation>
    <scope>NUCLEOTIDE SEQUENCE [LARGE SCALE GENOMIC DNA]</scope>
    <source>
        <strain evidence="4 5">DSM 26136</strain>
    </source>
</reference>
<evidence type="ECO:0000256" key="1">
    <source>
        <dbReference type="SAM" id="SignalP"/>
    </source>
</evidence>
<dbReference type="GO" id="GO:0019867">
    <property type="term" value="C:outer membrane"/>
    <property type="evidence" value="ECO:0007669"/>
    <property type="project" value="InterPro"/>
</dbReference>
<evidence type="ECO:0008006" key="6">
    <source>
        <dbReference type="Google" id="ProtNLM"/>
    </source>
</evidence>
<dbReference type="NCBIfam" id="TIGR04174">
    <property type="entry name" value="IPTL_CTERM"/>
    <property type="match status" value="1"/>
</dbReference>
<dbReference type="InterPro" id="IPR012332">
    <property type="entry name" value="Autotransporter_pectin_lyase_C"/>
</dbReference>
<dbReference type="Gene3D" id="2.160.20.20">
    <property type="match status" value="1"/>
</dbReference>
<dbReference type="KEGG" id="cser:CCO03_18315"/>
<sequence length="577" mass="57344">MMGNQRMIRRNRPASRARWTLVMALTASAQLAHAACVDNADRAQAPIAGDTCLANGSSYLGSGNANNTLLASGAGSTLTVANTVTVNPGNVSSSGGQGVVSAFSGGHVIAQGGVTVIQRGGANSYGISAGGQSATGGTVDIAGPLSVTMSAAGQFRRAVMANGATGLVTIGGHTTIRHTGGSGHRGLSAEGGGTIHYTSADIDFTARPAAPPDPAIPGDTGSNGIRVLTDSARLHGTGNTDIRVEGTNSIGLLTNANAESTIDGWLRINVGPNGASAANIQGNATVSIGPNSALNHPTGSAVVISSAHATPLVAGPGLTMAAVTGFTYTGAIAPETTLTNATVTATTLWHATSGAEADFTAHGGGYTGTSTQDGTSTLTVTLADAAVWHLNADATLTTLNLESNGTLEAASASRTVTGDVKNISGLVDLSGTTPQTGDTFTVGGNHTGGGGTVRLDTALGDSASPTDVLHITGDNVNGGNTQLDVRNLGGAGAATTGDGILVVQVDGDSSGTFTLANSPLDVGGFRYSLVQVGSHWYLQSQRAPVATAKPVPTLDAWALAALAGLLGGVGWRRRRTR</sequence>
<protein>
    <recommendedName>
        <fullName evidence="6">IPTL-CTERM protein sorting domain-containing protein</fullName>
    </recommendedName>
</protein>
<evidence type="ECO:0000259" key="2">
    <source>
        <dbReference type="Pfam" id="PF18203"/>
    </source>
</evidence>
<gene>
    <name evidence="4" type="ORF">CCO03_18315</name>
</gene>
<dbReference type="Pfam" id="PF18203">
    <property type="entry name" value="IPTL-CTERM"/>
    <property type="match status" value="1"/>
</dbReference>
<dbReference type="PANTHER" id="PTHR12338">
    <property type="entry name" value="AUTOTRANSPORTER"/>
    <property type="match status" value="1"/>
</dbReference>
<evidence type="ECO:0000313" key="5">
    <source>
        <dbReference type="Proteomes" id="UP000196138"/>
    </source>
</evidence>
<proteinExistence type="predicted"/>
<dbReference type="InterPro" id="IPR011050">
    <property type="entry name" value="Pectin_lyase_fold/virulence"/>
</dbReference>
<dbReference type="EMBL" id="CP021455">
    <property type="protein sequence ID" value="ARU06357.1"/>
    <property type="molecule type" value="Genomic_DNA"/>
</dbReference>
<dbReference type="AlphaFoldDB" id="A0A1Y0ERS7"/>
<accession>A0A1Y0ERS7</accession>
<dbReference type="Proteomes" id="UP000196138">
    <property type="component" value="Chromosome"/>
</dbReference>